<name>A0A5E5P2M6_9BURK</name>
<proteinExistence type="predicted"/>
<dbReference type="OrthoDB" id="9134231at2"/>
<organism evidence="1 2">
    <name type="scientific">Pandoraea apista</name>
    <dbReference type="NCBI Taxonomy" id="93218"/>
    <lineage>
        <taxon>Bacteria</taxon>
        <taxon>Pseudomonadati</taxon>
        <taxon>Pseudomonadota</taxon>
        <taxon>Betaproteobacteria</taxon>
        <taxon>Burkholderiales</taxon>
        <taxon>Burkholderiaceae</taxon>
        <taxon>Pandoraea</taxon>
    </lineage>
</organism>
<dbReference type="RefSeq" id="WP_150728566.1">
    <property type="nucleotide sequence ID" value="NZ_CABPSX010000002.1"/>
</dbReference>
<sequence>MSTTPTWNMFRFYPSNTDRYTEAPTKTEAIARGLGLTVDELDDAMLTSDTFAEGYVIRAALDTRPEYSAALA</sequence>
<protein>
    <submittedName>
        <fullName evidence="1">Uncharacterized protein</fullName>
    </submittedName>
</protein>
<dbReference type="EMBL" id="CABPSX010000002">
    <property type="protein sequence ID" value="VVG70433.1"/>
    <property type="molecule type" value="Genomic_DNA"/>
</dbReference>
<dbReference type="AlphaFoldDB" id="A0A5E5P2M6"/>
<evidence type="ECO:0000313" key="1">
    <source>
        <dbReference type="EMBL" id="VVG70433.1"/>
    </source>
</evidence>
<gene>
    <name evidence="1" type="ORF">PAP18089_01393</name>
</gene>
<reference evidence="1 2" key="1">
    <citation type="submission" date="2019-08" db="EMBL/GenBank/DDBJ databases">
        <authorList>
            <person name="Peeters C."/>
        </authorList>
    </citation>
    <scope>NUCLEOTIDE SEQUENCE [LARGE SCALE GENOMIC DNA]</scope>
    <source>
        <strain evidence="1 2">LMG 18089</strain>
    </source>
</reference>
<accession>A0A5E5P2M6</accession>
<evidence type="ECO:0000313" key="2">
    <source>
        <dbReference type="Proteomes" id="UP000364291"/>
    </source>
</evidence>
<dbReference type="Proteomes" id="UP000364291">
    <property type="component" value="Unassembled WGS sequence"/>
</dbReference>